<accession>A0A8H7PRI1</accession>
<dbReference type="EC" id="2.7.11.11" evidence="1"/>
<evidence type="ECO:0000259" key="12">
    <source>
        <dbReference type="PROSITE" id="PS50011"/>
    </source>
</evidence>
<dbReference type="InterPro" id="IPR011009">
    <property type="entry name" value="Kinase-like_dom_sf"/>
</dbReference>
<dbReference type="InterPro" id="IPR017441">
    <property type="entry name" value="Protein_kinase_ATP_BS"/>
</dbReference>
<dbReference type="SMART" id="SM00220">
    <property type="entry name" value="S_TKc"/>
    <property type="match status" value="1"/>
</dbReference>
<dbReference type="PROSITE" id="PS51285">
    <property type="entry name" value="AGC_KINASE_CTER"/>
    <property type="match status" value="1"/>
</dbReference>
<evidence type="ECO:0000313" key="15">
    <source>
        <dbReference type="Proteomes" id="UP000612746"/>
    </source>
</evidence>
<evidence type="ECO:0000313" key="14">
    <source>
        <dbReference type="EMBL" id="KAG2178573.1"/>
    </source>
</evidence>
<dbReference type="InterPro" id="IPR008271">
    <property type="entry name" value="Ser/Thr_kinase_AS"/>
</dbReference>
<comment type="catalytic activity">
    <reaction evidence="7">
        <text>L-threonyl-[protein] + ATP = O-phospho-L-threonyl-[protein] + ADP + H(+)</text>
        <dbReference type="Rhea" id="RHEA:46608"/>
        <dbReference type="Rhea" id="RHEA-COMP:11060"/>
        <dbReference type="Rhea" id="RHEA-COMP:11605"/>
        <dbReference type="ChEBI" id="CHEBI:15378"/>
        <dbReference type="ChEBI" id="CHEBI:30013"/>
        <dbReference type="ChEBI" id="CHEBI:30616"/>
        <dbReference type="ChEBI" id="CHEBI:61977"/>
        <dbReference type="ChEBI" id="CHEBI:456216"/>
        <dbReference type="EC" id="2.7.11.11"/>
    </reaction>
</comment>
<feature type="region of interest" description="Disordered" evidence="11">
    <location>
        <begin position="378"/>
        <end position="406"/>
    </location>
</feature>
<proteinExistence type="inferred from homology"/>
<keyword evidence="2 10" id="KW-0723">Serine/threonine-protein kinase</keyword>
<keyword evidence="15" id="KW-1185">Reference proteome</keyword>
<dbReference type="Proteomes" id="UP000612746">
    <property type="component" value="Unassembled WGS sequence"/>
</dbReference>
<feature type="domain" description="AGC-kinase C-terminal" evidence="13">
    <location>
        <begin position="359"/>
        <end position="414"/>
    </location>
</feature>
<dbReference type="PROSITE" id="PS00107">
    <property type="entry name" value="PROTEIN_KINASE_ATP"/>
    <property type="match status" value="1"/>
</dbReference>
<dbReference type="AlphaFoldDB" id="A0A8H7PRI1"/>
<reference evidence="14" key="1">
    <citation type="submission" date="2020-12" db="EMBL/GenBank/DDBJ databases">
        <title>Metabolic potential, ecology and presence of endohyphal bacteria is reflected in genomic diversity of Mucoromycotina.</title>
        <authorList>
            <person name="Muszewska A."/>
            <person name="Okrasinska A."/>
            <person name="Steczkiewicz K."/>
            <person name="Drgas O."/>
            <person name="Orlowska M."/>
            <person name="Perlinska-Lenart U."/>
            <person name="Aleksandrzak-Piekarczyk T."/>
            <person name="Szatraj K."/>
            <person name="Zielenkiewicz U."/>
            <person name="Pilsyk S."/>
            <person name="Malc E."/>
            <person name="Mieczkowski P."/>
            <person name="Kruszewska J.S."/>
            <person name="Biernat P."/>
            <person name="Pawlowska J."/>
        </authorList>
    </citation>
    <scope>NUCLEOTIDE SEQUENCE</scope>
    <source>
        <strain evidence="14">WA0000051536</strain>
    </source>
</reference>
<dbReference type="InterPro" id="IPR000719">
    <property type="entry name" value="Prot_kinase_dom"/>
</dbReference>
<dbReference type="SUPFAM" id="SSF56112">
    <property type="entry name" value="Protein kinase-like (PK-like)"/>
    <property type="match status" value="1"/>
</dbReference>
<dbReference type="OrthoDB" id="63267at2759"/>
<dbReference type="GO" id="GO:0005524">
    <property type="term" value="F:ATP binding"/>
    <property type="evidence" value="ECO:0007669"/>
    <property type="project" value="UniProtKB-UniRule"/>
</dbReference>
<evidence type="ECO:0000256" key="6">
    <source>
        <dbReference type="ARBA" id="ARBA00022840"/>
    </source>
</evidence>
<comment type="catalytic activity">
    <reaction evidence="8">
        <text>L-seryl-[protein] + ATP = O-phospho-L-seryl-[protein] + ADP + H(+)</text>
        <dbReference type="Rhea" id="RHEA:17989"/>
        <dbReference type="Rhea" id="RHEA-COMP:9863"/>
        <dbReference type="Rhea" id="RHEA-COMP:11604"/>
        <dbReference type="ChEBI" id="CHEBI:15378"/>
        <dbReference type="ChEBI" id="CHEBI:29999"/>
        <dbReference type="ChEBI" id="CHEBI:30616"/>
        <dbReference type="ChEBI" id="CHEBI:83421"/>
        <dbReference type="ChEBI" id="CHEBI:456216"/>
        <dbReference type="EC" id="2.7.11.11"/>
    </reaction>
</comment>
<keyword evidence="5" id="KW-0418">Kinase</keyword>
<evidence type="ECO:0000256" key="8">
    <source>
        <dbReference type="ARBA" id="ARBA00047454"/>
    </source>
</evidence>
<keyword evidence="3" id="KW-0808">Transferase</keyword>
<feature type="region of interest" description="Disordered" evidence="11">
    <location>
        <begin position="20"/>
        <end position="47"/>
    </location>
</feature>
<keyword evidence="6 9" id="KW-0067">ATP-binding</keyword>
<evidence type="ECO:0000256" key="10">
    <source>
        <dbReference type="RuleBase" id="RU000304"/>
    </source>
</evidence>
<evidence type="ECO:0000256" key="5">
    <source>
        <dbReference type="ARBA" id="ARBA00022777"/>
    </source>
</evidence>
<name>A0A8H7PRI1_9FUNG</name>
<evidence type="ECO:0000256" key="11">
    <source>
        <dbReference type="SAM" id="MobiDB-lite"/>
    </source>
</evidence>
<dbReference type="PANTHER" id="PTHR24353">
    <property type="entry name" value="CYCLIC NUCLEOTIDE-DEPENDENT PROTEIN KINASE"/>
    <property type="match status" value="1"/>
</dbReference>
<feature type="domain" description="Protein kinase" evidence="12">
    <location>
        <begin position="104"/>
        <end position="358"/>
    </location>
</feature>
<dbReference type="EMBL" id="JAEPRA010000011">
    <property type="protein sequence ID" value="KAG2178573.1"/>
    <property type="molecule type" value="Genomic_DNA"/>
</dbReference>
<organism evidence="14 15">
    <name type="scientific">Umbelopsis vinacea</name>
    <dbReference type="NCBI Taxonomy" id="44442"/>
    <lineage>
        <taxon>Eukaryota</taxon>
        <taxon>Fungi</taxon>
        <taxon>Fungi incertae sedis</taxon>
        <taxon>Mucoromycota</taxon>
        <taxon>Mucoromycotina</taxon>
        <taxon>Umbelopsidomycetes</taxon>
        <taxon>Umbelopsidales</taxon>
        <taxon>Umbelopsidaceae</taxon>
        <taxon>Umbelopsis</taxon>
    </lineage>
</organism>
<dbReference type="CDD" id="cd05580">
    <property type="entry name" value="STKc_PKA_like"/>
    <property type="match status" value="1"/>
</dbReference>
<comment type="caution">
    <text evidence="14">The sequence shown here is derived from an EMBL/GenBank/DDBJ whole genome shotgun (WGS) entry which is preliminary data.</text>
</comment>
<comment type="similarity">
    <text evidence="10">Belongs to the protein kinase superfamily.</text>
</comment>
<evidence type="ECO:0000259" key="13">
    <source>
        <dbReference type="PROSITE" id="PS51285"/>
    </source>
</evidence>
<evidence type="ECO:0000256" key="2">
    <source>
        <dbReference type="ARBA" id="ARBA00022527"/>
    </source>
</evidence>
<dbReference type="GO" id="GO:0004691">
    <property type="term" value="F:cAMP-dependent protein kinase activity"/>
    <property type="evidence" value="ECO:0007669"/>
    <property type="project" value="UniProtKB-EC"/>
</dbReference>
<evidence type="ECO:0000256" key="1">
    <source>
        <dbReference type="ARBA" id="ARBA00012444"/>
    </source>
</evidence>
<dbReference type="Gene3D" id="1.10.510.10">
    <property type="entry name" value="Transferase(Phosphotransferase) domain 1"/>
    <property type="match status" value="1"/>
</dbReference>
<dbReference type="PROSITE" id="PS00108">
    <property type="entry name" value="PROTEIN_KINASE_ST"/>
    <property type="match status" value="1"/>
</dbReference>
<dbReference type="FunFam" id="3.30.200.20:FF:000042">
    <property type="entry name" value="Aurora kinase A"/>
    <property type="match status" value="1"/>
</dbReference>
<evidence type="ECO:0000256" key="7">
    <source>
        <dbReference type="ARBA" id="ARBA00047292"/>
    </source>
</evidence>
<evidence type="ECO:0000256" key="3">
    <source>
        <dbReference type="ARBA" id="ARBA00022679"/>
    </source>
</evidence>
<keyword evidence="4 9" id="KW-0547">Nucleotide-binding</keyword>
<dbReference type="InterPro" id="IPR000961">
    <property type="entry name" value="AGC-kinase_C"/>
</dbReference>
<sequence>MPLKVLTSPLTLVTGFFSKRPKSPTSDVPQSPKSVTCNGRPSSSASSVTFTNTVSIAGFSHGKSSSSMSSPCDSHFSDSKEMLQYWHSRPLVYRETPEHCLEEFDMLDTVGTGTFGRVYLAKCGRNDQYYAIKVLKKTEIVRMKQVEHINSERLVLSKVNFPFIVDLYCTYQDANNLYMLQEYVIGGELFSHLRKAGRFTNEMTRFYASEILLAIEYLHAKDMIYRDLKPENLLLDSNGHIKITDFGFAKKVDDRTWTLCGTPEYLAPEIITSKGHSKAVDWWALGILIFEMLAGYPPFFDDNPFGIYEKILGGKLRFPSHFDPTAKDLVKKLLTSDRSKRLGNLKGGADDIKKHKWFRGVDWQGLLNKTVQAPIVPPYQHPGDTSNFEKYADPEPDQSQKGDLDPYRHLFPGF</sequence>
<gene>
    <name evidence="14" type="ORF">INT44_001726</name>
</gene>
<dbReference type="PROSITE" id="PS50011">
    <property type="entry name" value="PROTEIN_KINASE_DOM"/>
    <property type="match status" value="1"/>
</dbReference>
<dbReference type="PANTHER" id="PTHR24353:SF37">
    <property type="entry name" value="CAMP-DEPENDENT PROTEIN KINASE CATALYTIC SUBUNIT PRKX"/>
    <property type="match status" value="1"/>
</dbReference>
<evidence type="ECO:0000256" key="4">
    <source>
        <dbReference type="ARBA" id="ARBA00022741"/>
    </source>
</evidence>
<evidence type="ECO:0000256" key="9">
    <source>
        <dbReference type="PROSITE-ProRule" id="PRU10141"/>
    </source>
</evidence>
<feature type="binding site" evidence="9">
    <location>
        <position position="133"/>
    </location>
    <ligand>
        <name>ATP</name>
        <dbReference type="ChEBI" id="CHEBI:30616"/>
    </ligand>
</feature>
<dbReference type="GO" id="GO:0005952">
    <property type="term" value="C:cAMP-dependent protein kinase complex"/>
    <property type="evidence" value="ECO:0007669"/>
    <property type="project" value="TreeGrafter"/>
</dbReference>
<dbReference type="Gene3D" id="3.30.200.20">
    <property type="entry name" value="Phosphorylase Kinase, domain 1"/>
    <property type="match status" value="1"/>
</dbReference>
<feature type="compositionally biased region" description="Polar residues" evidence="11">
    <location>
        <begin position="23"/>
        <end position="47"/>
    </location>
</feature>
<protein>
    <recommendedName>
        <fullName evidence="1">cAMP-dependent protein kinase</fullName>
        <ecNumber evidence="1">2.7.11.11</ecNumber>
    </recommendedName>
</protein>
<dbReference type="FunFam" id="1.10.510.10:FF:000005">
    <property type="entry name" value="cAMP-dependent protein kinase catalytic subunit alpha"/>
    <property type="match status" value="1"/>
</dbReference>
<feature type="compositionally biased region" description="Basic and acidic residues" evidence="11">
    <location>
        <begin position="390"/>
        <end position="406"/>
    </location>
</feature>
<dbReference type="GO" id="GO:0009653">
    <property type="term" value="P:anatomical structure morphogenesis"/>
    <property type="evidence" value="ECO:0007669"/>
    <property type="project" value="UniProtKB-ARBA"/>
</dbReference>
<dbReference type="SMART" id="SM00133">
    <property type="entry name" value="S_TK_X"/>
    <property type="match status" value="1"/>
</dbReference>
<dbReference type="GO" id="GO:0005829">
    <property type="term" value="C:cytosol"/>
    <property type="evidence" value="ECO:0007669"/>
    <property type="project" value="TreeGrafter"/>
</dbReference>
<dbReference type="Pfam" id="PF00069">
    <property type="entry name" value="Pkinase"/>
    <property type="match status" value="1"/>
</dbReference>